<feature type="transmembrane region" description="Helical" evidence="1">
    <location>
        <begin position="63"/>
        <end position="84"/>
    </location>
</feature>
<keyword evidence="1" id="KW-0472">Membrane</keyword>
<comment type="caution">
    <text evidence="2">The sequence shown here is derived from an EMBL/GenBank/DDBJ whole genome shotgun (WGS) entry which is preliminary data.</text>
</comment>
<keyword evidence="3" id="KW-1185">Reference proteome</keyword>
<sequence>MNKNMDVLSKLQEKNKAHELHDSNARWNTVWTVLFLSPLLFSYGLEFYYSFKGITFETLPRFFVLFGMLGFGLPLGAMGSLMLFNRSTKLVMMLICQSWFIWFWVIEQLSWLAFLPLMIAFIIVQIQMPKIKNQS</sequence>
<protein>
    <submittedName>
        <fullName evidence="2">Uncharacterized protein</fullName>
    </submittedName>
</protein>
<organism evidence="2 3">
    <name type="scientific">Thalassotalea mangrovi</name>
    <dbReference type="NCBI Taxonomy" id="2572245"/>
    <lineage>
        <taxon>Bacteria</taxon>
        <taxon>Pseudomonadati</taxon>
        <taxon>Pseudomonadota</taxon>
        <taxon>Gammaproteobacteria</taxon>
        <taxon>Alteromonadales</taxon>
        <taxon>Colwelliaceae</taxon>
        <taxon>Thalassotalea</taxon>
    </lineage>
</organism>
<dbReference type="AlphaFoldDB" id="A0A4U1B5I3"/>
<dbReference type="OrthoDB" id="6316137at2"/>
<accession>A0A4U1B5I3</accession>
<name>A0A4U1B5I3_9GAMM</name>
<feature type="transmembrane region" description="Helical" evidence="1">
    <location>
        <begin position="30"/>
        <end position="51"/>
    </location>
</feature>
<evidence type="ECO:0000313" key="3">
    <source>
        <dbReference type="Proteomes" id="UP000307999"/>
    </source>
</evidence>
<proteinExistence type="predicted"/>
<gene>
    <name evidence="2" type="ORF">E8M12_09230</name>
</gene>
<keyword evidence="1" id="KW-1133">Transmembrane helix</keyword>
<evidence type="ECO:0000313" key="2">
    <source>
        <dbReference type="EMBL" id="TKB45368.1"/>
    </source>
</evidence>
<dbReference type="EMBL" id="SWDB01000021">
    <property type="protein sequence ID" value="TKB45368.1"/>
    <property type="molecule type" value="Genomic_DNA"/>
</dbReference>
<keyword evidence="1" id="KW-0812">Transmembrane</keyword>
<dbReference type="RefSeq" id="WP_136735855.1">
    <property type="nucleotide sequence ID" value="NZ_SWDB01000021.1"/>
</dbReference>
<reference evidence="2 3" key="1">
    <citation type="submission" date="2019-04" db="EMBL/GenBank/DDBJ databases">
        <title>Thalassotalea guangxiensis sp. nov., isolated from sediment of the coastal wetland.</title>
        <authorList>
            <person name="Zheng S."/>
            <person name="Zhang D."/>
        </authorList>
    </citation>
    <scope>NUCLEOTIDE SEQUENCE [LARGE SCALE GENOMIC DNA]</scope>
    <source>
        <strain evidence="2 3">ZS-4</strain>
    </source>
</reference>
<evidence type="ECO:0000256" key="1">
    <source>
        <dbReference type="SAM" id="Phobius"/>
    </source>
</evidence>
<dbReference type="Proteomes" id="UP000307999">
    <property type="component" value="Unassembled WGS sequence"/>
</dbReference>
<feature type="transmembrane region" description="Helical" evidence="1">
    <location>
        <begin position="99"/>
        <end position="124"/>
    </location>
</feature>